<evidence type="ECO:0000256" key="8">
    <source>
        <dbReference type="ARBA" id="ARBA00023284"/>
    </source>
</evidence>
<dbReference type="Pfam" id="PF00578">
    <property type="entry name" value="AhpC-TSA"/>
    <property type="match status" value="1"/>
</dbReference>
<dbReference type="Gene3D" id="3.40.30.10">
    <property type="entry name" value="Glutaredoxin"/>
    <property type="match status" value="1"/>
</dbReference>
<dbReference type="GO" id="GO:0140824">
    <property type="term" value="F:thioredoxin-dependent peroxiredoxin activity"/>
    <property type="evidence" value="ECO:0007669"/>
    <property type="project" value="UniProtKB-EC"/>
</dbReference>
<dbReference type="SUPFAM" id="SSF52833">
    <property type="entry name" value="Thioredoxin-like"/>
    <property type="match status" value="1"/>
</dbReference>
<evidence type="ECO:0000256" key="4">
    <source>
        <dbReference type="ARBA" id="ARBA00022559"/>
    </source>
</evidence>
<dbReference type="InterPro" id="IPR000866">
    <property type="entry name" value="AhpC/TSA"/>
</dbReference>
<evidence type="ECO:0000256" key="9">
    <source>
        <dbReference type="ARBA" id="ARBA00032824"/>
    </source>
</evidence>
<dbReference type="InterPro" id="IPR050924">
    <property type="entry name" value="Peroxiredoxin_BCP/PrxQ"/>
</dbReference>
<evidence type="ECO:0000256" key="5">
    <source>
        <dbReference type="ARBA" id="ARBA00022862"/>
    </source>
</evidence>
<comment type="function">
    <text evidence="1">Thiol-specific peroxidase that catalyzes the reduction of hydrogen peroxide and organic hydroperoxides to water and alcohols, respectively. Plays a role in cell protection against oxidative stress by detoxifying peroxides and as sensor of hydrogen peroxide-mediated signaling events.</text>
</comment>
<evidence type="ECO:0000256" key="2">
    <source>
        <dbReference type="ARBA" id="ARBA00011245"/>
    </source>
</evidence>
<name>A0ABZ1BR37_9FIRM</name>
<evidence type="ECO:0000313" key="14">
    <source>
        <dbReference type="EMBL" id="WRP15281.1"/>
    </source>
</evidence>
<evidence type="ECO:0000256" key="11">
    <source>
        <dbReference type="ARBA" id="ARBA00041373"/>
    </source>
</evidence>
<gene>
    <name evidence="14" type="ORF">VLY81_03700</name>
</gene>
<accession>A0ABZ1BR37</accession>
<keyword evidence="8" id="KW-0676">Redox-active center</keyword>
<keyword evidence="5" id="KW-0049">Antioxidant</keyword>
<keyword evidence="15" id="KW-1185">Reference proteome</keyword>
<evidence type="ECO:0000313" key="15">
    <source>
        <dbReference type="Proteomes" id="UP001333102"/>
    </source>
</evidence>
<keyword evidence="7" id="KW-1015">Disulfide bond</keyword>
<dbReference type="InterPro" id="IPR036249">
    <property type="entry name" value="Thioredoxin-like_sf"/>
</dbReference>
<evidence type="ECO:0000259" key="13">
    <source>
        <dbReference type="PROSITE" id="PS51352"/>
    </source>
</evidence>
<comment type="subunit">
    <text evidence="2">Monomer.</text>
</comment>
<evidence type="ECO:0000256" key="12">
    <source>
        <dbReference type="ARBA" id="ARBA00049091"/>
    </source>
</evidence>
<organism evidence="14 15">
    <name type="scientific">Geochorda subterranea</name>
    <dbReference type="NCBI Taxonomy" id="3109564"/>
    <lineage>
        <taxon>Bacteria</taxon>
        <taxon>Bacillati</taxon>
        <taxon>Bacillota</taxon>
        <taxon>Limnochordia</taxon>
        <taxon>Limnochordales</taxon>
        <taxon>Geochordaceae</taxon>
        <taxon>Geochorda</taxon>
    </lineage>
</organism>
<dbReference type="EMBL" id="CP141614">
    <property type="protein sequence ID" value="WRP15281.1"/>
    <property type="molecule type" value="Genomic_DNA"/>
</dbReference>
<dbReference type="InterPro" id="IPR024706">
    <property type="entry name" value="Peroxiredoxin_AhpC-typ"/>
</dbReference>
<dbReference type="RefSeq" id="WP_324669680.1">
    <property type="nucleotide sequence ID" value="NZ_CP141614.1"/>
</dbReference>
<dbReference type="Proteomes" id="UP001333102">
    <property type="component" value="Chromosome"/>
</dbReference>
<keyword evidence="6 14" id="KW-0560">Oxidoreductase</keyword>
<feature type="domain" description="Thioredoxin" evidence="13">
    <location>
        <begin position="5"/>
        <end position="152"/>
    </location>
</feature>
<evidence type="ECO:0000256" key="1">
    <source>
        <dbReference type="ARBA" id="ARBA00003330"/>
    </source>
</evidence>
<evidence type="ECO:0000256" key="6">
    <source>
        <dbReference type="ARBA" id="ARBA00023002"/>
    </source>
</evidence>
<dbReference type="CDD" id="cd03017">
    <property type="entry name" value="PRX_BCP"/>
    <property type="match status" value="1"/>
</dbReference>
<sequence length="161" mass="17784">MAVAVGPGDQMPEVAGPTQAGTRLSTRQFLGKWLVLYFYPKDNTPGCTREAKAFDAILEALRARDAEVVGVSVDSAASHRHFADACGLRFPLISDHDRSISRRLDVLNERGTSARRTTFLIDPEGRVAHVFDSVKVDGHAEEVLRTLDRLREARGQAVRKE</sequence>
<evidence type="ECO:0000256" key="10">
    <source>
        <dbReference type="ARBA" id="ARBA00038489"/>
    </source>
</evidence>
<dbReference type="EC" id="1.11.1.24" evidence="3"/>
<dbReference type="PANTHER" id="PTHR42801:SF4">
    <property type="entry name" value="AHPC_TSA FAMILY PROTEIN"/>
    <property type="match status" value="1"/>
</dbReference>
<dbReference type="PANTHER" id="PTHR42801">
    <property type="entry name" value="THIOREDOXIN-DEPENDENT PEROXIDE REDUCTASE"/>
    <property type="match status" value="1"/>
</dbReference>
<reference evidence="15" key="1">
    <citation type="submission" date="2023-12" db="EMBL/GenBank/DDBJ databases">
        <title>Novel isolates from deep terrestrial aquifers shed light on the physiology and ecology of the class Limnochordia.</title>
        <authorList>
            <person name="Karnachuk O.V."/>
            <person name="Lukina A.P."/>
            <person name="Avakyan M.R."/>
            <person name="Kadnikov V."/>
            <person name="Begmatov S."/>
            <person name="Beletsky A.V."/>
            <person name="Mardanov A.V."/>
            <person name="Ravin N.V."/>
        </authorList>
    </citation>
    <scope>NUCLEOTIDE SEQUENCE [LARGE SCALE GENOMIC DNA]</scope>
    <source>
        <strain evidence="15">LN</strain>
    </source>
</reference>
<evidence type="ECO:0000256" key="3">
    <source>
        <dbReference type="ARBA" id="ARBA00013017"/>
    </source>
</evidence>
<protein>
    <recommendedName>
        <fullName evidence="3">thioredoxin-dependent peroxiredoxin</fullName>
        <ecNumber evidence="3">1.11.1.24</ecNumber>
    </recommendedName>
    <alternativeName>
        <fullName evidence="11">Bacterioferritin comigratory protein</fullName>
    </alternativeName>
    <alternativeName>
        <fullName evidence="9">Thioredoxin peroxidase</fullName>
    </alternativeName>
</protein>
<dbReference type="PROSITE" id="PS51352">
    <property type="entry name" value="THIOREDOXIN_2"/>
    <property type="match status" value="1"/>
</dbReference>
<dbReference type="InterPro" id="IPR013766">
    <property type="entry name" value="Thioredoxin_domain"/>
</dbReference>
<proteinExistence type="inferred from homology"/>
<evidence type="ECO:0000256" key="7">
    <source>
        <dbReference type="ARBA" id="ARBA00023157"/>
    </source>
</evidence>
<dbReference type="PIRSF" id="PIRSF000239">
    <property type="entry name" value="AHPC"/>
    <property type="match status" value="1"/>
</dbReference>
<comment type="similarity">
    <text evidence="10">Belongs to the peroxiredoxin family. BCP/PrxQ subfamily.</text>
</comment>
<keyword evidence="4 14" id="KW-0575">Peroxidase</keyword>
<comment type="catalytic activity">
    <reaction evidence="12">
        <text>a hydroperoxide + [thioredoxin]-dithiol = an alcohol + [thioredoxin]-disulfide + H2O</text>
        <dbReference type="Rhea" id="RHEA:62620"/>
        <dbReference type="Rhea" id="RHEA-COMP:10698"/>
        <dbReference type="Rhea" id="RHEA-COMP:10700"/>
        <dbReference type="ChEBI" id="CHEBI:15377"/>
        <dbReference type="ChEBI" id="CHEBI:29950"/>
        <dbReference type="ChEBI" id="CHEBI:30879"/>
        <dbReference type="ChEBI" id="CHEBI:35924"/>
        <dbReference type="ChEBI" id="CHEBI:50058"/>
        <dbReference type="EC" id="1.11.1.24"/>
    </reaction>
</comment>